<evidence type="ECO:0000313" key="3">
    <source>
        <dbReference type="Proteomes" id="UP000694251"/>
    </source>
</evidence>
<dbReference type="OrthoDB" id="1093770at2759"/>
<organism evidence="2 3">
    <name type="scientific">Arabidopsis suecica</name>
    <name type="common">Swedish thale-cress</name>
    <name type="synonym">Cardaminopsis suecica</name>
    <dbReference type="NCBI Taxonomy" id="45249"/>
    <lineage>
        <taxon>Eukaryota</taxon>
        <taxon>Viridiplantae</taxon>
        <taxon>Streptophyta</taxon>
        <taxon>Embryophyta</taxon>
        <taxon>Tracheophyta</taxon>
        <taxon>Spermatophyta</taxon>
        <taxon>Magnoliopsida</taxon>
        <taxon>eudicotyledons</taxon>
        <taxon>Gunneridae</taxon>
        <taxon>Pentapetalae</taxon>
        <taxon>rosids</taxon>
        <taxon>malvids</taxon>
        <taxon>Brassicales</taxon>
        <taxon>Brassicaceae</taxon>
        <taxon>Camelineae</taxon>
        <taxon>Arabidopsis</taxon>
    </lineage>
</organism>
<reference evidence="2 3" key="1">
    <citation type="submission" date="2020-12" db="EMBL/GenBank/DDBJ databases">
        <title>Concerted genomic and epigenomic changes stabilize Arabidopsis allopolyploids.</title>
        <authorList>
            <person name="Chen Z."/>
        </authorList>
    </citation>
    <scope>NUCLEOTIDE SEQUENCE [LARGE SCALE GENOMIC DNA]</scope>
    <source>
        <strain evidence="2">As9502</strain>
        <tissue evidence="2">Leaf</tissue>
    </source>
</reference>
<gene>
    <name evidence="2" type="ORF">ISN44_As10g017450</name>
</gene>
<dbReference type="AlphaFoldDB" id="A0A8T1ZVW7"/>
<evidence type="ECO:0000256" key="1">
    <source>
        <dbReference type="SAM" id="MobiDB-lite"/>
    </source>
</evidence>
<comment type="caution">
    <text evidence="2">The sequence shown here is derived from an EMBL/GenBank/DDBJ whole genome shotgun (WGS) entry which is preliminary data.</text>
</comment>
<sequence>MSNLLTCLKKSLPQIPFYSNPILLSTKMKLVVFFAFLLMFSLCSSGLKEDLGVTHIDQYSSGKVKESIENLMDYPEPGPNEPGRRYPGRPHGPHPPRRMMKKKNP</sequence>
<dbReference type="EMBL" id="JAEFBJ010000010">
    <property type="protein sequence ID" value="KAG7565018.1"/>
    <property type="molecule type" value="Genomic_DNA"/>
</dbReference>
<accession>A0A8T1ZVW7</accession>
<feature type="compositionally biased region" description="Basic residues" evidence="1">
    <location>
        <begin position="86"/>
        <end position="105"/>
    </location>
</feature>
<name>A0A8T1ZVW7_ARASU</name>
<dbReference type="Proteomes" id="UP000694251">
    <property type="component" value="Chromosome 10"/>
</dbReference>
<evidence type="ECO:0000313" key="2">
    <source>
        <dbReference type="EMBL" id="KAG7565018.1"/>
    </source>
</evidence>
<feature type="region of interest" description="Disordered" evidence="1">
    <location>
        <begin position="71"/>
        <end position="105"/>
    </location>
</feature>
<proteinExistence type="predicted"/>
<keyword evidence="3" id="KW-1185">Reference proteome</keyword>
<protein>
    <submittedName>
        <fullName evidence="2">Uncharacterized protein</fullName>
    </submittedName>
</protein>